<dbReference type="AlphaFoldDB" id="A0A6A7AZ25"/>
<name>A0A6A7AZ25_9PLEO</name>
<evidence type="ECO:0000313" key="1">
    <source>
        <dbReference type="EMBL" id="KAF2848372.1"/>
    </source>
</evidence>
<reference evidence="1" key="1">
    <citation type="submission" date="2020-01" db="EMBL/GenBank/DDBJ databases">
        <authorList>
            <consortium name="DOE Joint Genome Institute"/>
            <person name="Haridas S."/>
            <person name="Albert R."/>
            <person name="Binder M."/>
            <person name="Bloem J."/>
            <person name="Labutti K."/>
            <person name="Salamov A."/>
            <person name="Andreopoulos B."/>
            <person name="Baker S.E."/>
            <person name="Barry K."/>
            <person name="Bills G."/>
            <person name="Bluhm B.H."/>
            <person name="Cannon C."/>
            <person name="Castanera R."/>
            <person name="Culley D.E."/>
            <person name="Daum C."/>
            <person name="Ezra D."/>
            <person name="Gonzalez J.B."/>
            <person name="Henrissat B."/>
            <person name="Kuo A."/>
            <person name="Liang C."/>
            <person name="Lipzen A."/>
            <person name="Lutzoni F."/>
            <person name="Magnuson J."/>
            <person name="Mondo S."/>
            <person name="Nolan M."/>
            <person name="Ohm R."/>
            <person name="Pangilinan J."/>
            <person name="Park H.-J."/>
            <person name="Ramirez L."/>
            <person name="Alfaro M."/>
            <person name="Sun H."/>
            <person name="Tritt A."/>
            <person name="Yoshinaga Y."/>
            <person name="Zwiers L.-H."/>
            <person name="Turgeon B.G."/>
            <person name="Goodwin S.B."/>
            <person name="Spatafora J.W."/>
            <person name="Crous P.W."/>
            <person name="Grigoriev I.V."/>
        </authorList>
    </citation>
    <scope>NUCLEOTIDE SEQUENCE</scope>
    <source>
        <strain evidence="1">IPT5</strain>
    </source>
</reference>
<proteinExistence type="predicted"/>
<organism evidence="1 2">
    <name type="scientific">Plenodomus tracheiphilus IPT5</name>
    <dbReference type="NCBI Taxonomy" id="1408161"/>
    <lineage>
        <taxon>Eukaryota</taxon>
        <taxon>Fungi</taxon>
        <taxon>Dikarya</taxon>
        <taxon>Ascomycota</taxon>
        <taxon>Pezizomycotina</taxon>
        <taxon>Dothideomycetes</taxon>
        <taxon>Pleosporomycetidae</taxon>
        <taxon>Pleosporales</taxon>
        <taxon>Pleosporineae</taxon>
        <taxon>Leptosphaeriaceae</taxon>
        <taxon>Plenodomus</taxon>
    </lineage>
</organism>
<protein>
    <submittedName>
        <fullName evidence="1">Uncharacterized protein</fullName>
    </submittedName>
</protein>
<dbReference type="EMBL" id="MU006318">
    <property type="protein sequence ID" value="KAF2848372.1"/>
    <property type="molecule type" value="Genomic_DNA"/>
</dbReference>
<dbReference type="Proteomes" id="UP000799423">
    <property type="component" value="Unassembled WGS sequence"/>
</dbReference>
<feature type="non-terminal residue" evidence="1">
    <location>
        <position position="149"/>
    </location>
</feature>
<feature type="non-terminal residue" evidence="1">
    <location>
        <position position="1"/>
    </location>
</feature>
<sequence length="149" mass="16839">EDMFERRDAGDVTDEDWEKYGPKMVIAWALMNHKDAVDYRATSTERAAAKASARTEEGKLEAREKANIDKANGGLGTVLAQVPWESNLLKALLHPVTDYARSAASNKHSKAATIHSNQGWMEPWDFIQMIQHASFVQEMTEMLSEFHEM</sequence>
<gene>
    <name evidence="1" type="ORF">T440DRAFT_350683</name>
</gene>
<keyword evidence="2" id="KW-1185">Reference proteome</keyword>
<accession>A0A6A7AZ25</accession>
<evidence type="ECO:0000313" key="2">
    <source>
        <dbReference type="Proteomes" id="UP000799423"/>
    </source>
</evidence>